<dbReference type="InterPro" id="IPR036271">
    <property type="entry name" value="Tet_transcr_reg_TetR-rel_C_sf"/>
</dbReference>
<dbReference type="Pfam" id="PF16859">
    <property type="entry name" value="TetR_C_11"/>
    <property type="match status" value="1"/>
</dbReference>
<evidence type="ECO:0000313" key="7">
    <source>
        <dbReference type="EMBL" id="TQN44119.1"/>
    </source>
</evidence>
<comment type="caution">
    <text evidence="7">The sequence shown here is derived from an EMBL/GenBank/DDBJ whole genome shotgun (WGS) entry which is preliminary data.</text>
</comment>
<evidence type="ECO:0000259" key="6">
    <source>
        <dbReference type="PROSITE" id="PS50977"/>
    </source>
</evidence>
<protein>
    <submittedName>
        <fullName evidence="7">TetR family transcriptional regulator</fullName>
    </submittedName>
</protein>
<dbReference type="PROSITE" id="PS01081">
    <property type="entry name" value="HTH_TETR_1"/>
    <property type="match status" value="1"/>
</dbReference>
<dbReference type="GO" id="GO:0003700">
    <property type="term" value="F:DNA-binding transcription factor activity"/>
    <property type="evidence" value="ECO:0007669"/>
    <property type="project" value="TreeGrafter"/>
</dbReference>
<evidence type="ECO:0000256" key="5">
    <source>
        <dbReference type="SAM" id="MobiDB-lite"/>
    </source>
</evidence>
<dbReference type="AlphaFoldDB" id="A0A543PJ82"/>
<dbReference type="PROSITE" id="PS50977">
    <property type="entry name" value="HTH_TETR_2"/>
    <property type="match status" value="1"/>
</dbReference>
<dbReference type="Pfam" id="PF00440">
    <property type="entry name" value="TetR_N"/>
    <property type="match status" value="1"/>
</dbReference>
<sequence length="209" mass="22122">MSLRQPSSLSWGVPPAGARPRRRRLDPSRDRAIQAAVLEVLAQVGYAGLTMDAVARTAGVSKATIYRRWSSKADVLVSLIDTASDETLVIPDSGSLRDDMVALLTALAAVLAGPGGSASRALIGVMNQEPALEEAFRRGPMARWAEAFGTVCERAVDRGELVASGAASLAAEAGPAILLLRWMISGMDVDQELAVAVVDDVMMPLLRRL</sequence>
<dbReference type="EMBL" id="VFQE01000001">
    <property type="protein sequence ID" value="TQN44119.1"/>
    <property type="molecule type" value="Genomic_DNA"/>
</dbReference>
<dbReference type="SUPFAM" id="SSF46689">
    <property type="entry name" value="Homeodomain-like"/>
    <property type="match status" value="1"/>
</dbReference>
<dbReference type="InterPro" id="IPR050109">
    <property type="entry name" value="HTH-type_TetR-like_transc_reg"/>
</dbReference>
<dbReference type="PRINTS" id="PR00455">
    <property type="entry name" value="HTHTETR"/>
</dbReference>
<accession>A0A543PJ82</accession>
<dbReference type="GO" id="GO:0000976">
    <property type="term" value="F:transcription cis-regulatory region binding"/>
    <property type="evidence" value="ECO:0007669"/>
    <property type="project" value="TreeGrafter"/>
</dbReference>
<dbReference type="OrthoDB" id="9796019at2"/>
<name>A0A543PJ82_9ACTN</name>
<dbReference type="SUPFAM" id="SSF48498">
    <property type="entry name" value="Tetracyclin repressor-like, C-terminal domain"/>
    <property type="match status" value="1"/>
</dbReference>
<dbReference type="InterPro" id="IPR023772">
    <property type="entry name" value="DNA-bd_HTH_TetR-type_CS"/>
</dbReference>
<gene>
    <name evidence="7" type="ORF">FHU33_3605</name>
</gene>
<reference evidence="7 8" key="1">
    <citation type="submission" date="2019-06" db="EMBL/GenBank/DDBJ databases">
        <title>Sequencing the genomes of 1000 actinobacteria strains.</title>
        <authorList>
            <person name="Klenk H.-P."/>
        </authorList>
    </citation>
    <scope>NUCLEOTIDE SEQUENCE [LARGE SCALE GENOMIC DNA]</scope>
    <source>
        <strain evidence="7 8">DSM 46837</strain>
    </source>
</reference>
<dbReference type="PANTHER" id="PTHR30055:SF148">
    <property type="entry name" value="TETR-FAMILY TRANSCRIPTIONAL REGULATOR"/>
    <property type="match status" value="1"/>
</dbReference>
<keyword evidence="8" id="KW-1185">Reference proteome</keyword>
<feature type="domain" description="HTH tetR-type" evidence="6">
    <location>
        <begin position="27"/>
        <end position="87"/>
    </location>
</feature>
<keyword evidence="3" id="KW-0804">Transcription</keyword>
<feature type="region of interest" description="Disordered" evidence="5">
    <location>
        <begin position="1"/>
        <end position="27"/>
    </location>
</feature>
<keyword evidence="2 4" id="KW-0238">DNA-binding</keyword>
<evidence type="ECO:0000313" key="8">
    <source>
        <dbReference type="Proteomes" id="UP000319865"/>
    </source>
</evidence>
<keyword evidence="1" id="KW-0805">Transcription regulation</keyword>
<dbReference type="Proteomes" id="UP000319865">
    <property type="component" value="Unassembled WGS sequence"/>
</dbReference>
<organism evidence="7 8">
    <name type="scientific">Blastococcus colisei</name>
    <dbReference type="NCBI Taxonomy" id="1564162"/>
    <lineage>
        <taxon>Bacteria</taxon>
        <taxon>Bacillati</taxon>
        <taxon>Actinomycetota</taxon>
        <taxon>Actinomycetes</taxon>
        <taxon>Geodermatophilales</taxon>
        <taxon>Geodermatophilaceae</taxon>
        <taxon>Blastococcus</taxon>
    </lineage>
</organism>
<evidence type="ECO:0000256" key="2">
    <source>
        <dbReference type="ARBA" id="ARBA00023125"/>
    </source>
</evidence>
<proteinExistence type="predicted"/>
<feature type="compositionally biased region" description="Polar residues" evidence="5">
    <location>
        <begin position="1"/>
        <end position="10"/>
    </location>
</feature>
<dbReference type="Gene3D" id="1.10.10.60">
    <property type="entry name" value="Homeodomain-like"/>
    <property type="match status" value="1"/>
</dbReference>
<evidence type="ECO:0000256" key="3">
    <source>
        <dbReference type="ARBA" id="ARBA00023163"/>
    </source>
</evidence>
<dbReference type="PANTHER" id="PTHR30055">
    <property type="entry name" value="HTH-TYPE TRANSCRIPTIONAL REGULATOR RUTR"/>
    <property type="match status" value="1"/>
</dbReference>
<feature type="DNA-binding region" description="H-T-H motif" evidence="4">
    <location>
        <begin position="50"/>
        <end position="69"/>
    </location>
</feature>
<dbReference type="InterPro" id="IPR009057">
    <property type="entry name" value="Homeodomain-like_sf"/>
</dbReference>
<evidence type="ECO:0000256" key="1">
    <source>
        <dbReference type="ARBA" id="ARBA00023015"/>
    </source>
</evidence>
<evidence type="ECO:0000256" key="4">
    <source>
        <dbReference type="PROSITE-ProRule" id="PRU00335"/>
    </source>
</evidence>
<dbReference type="InterPro" id="IPR001647">
    <property type="entry name" value="HTH_TetR"/>
</dbReference>
<dbReference type="InterPro" id="IPR011075">
    <property type="entry name" value="TetR_C"/>
</dbReference>
<dbReference type="Gene3D" id="1.10.357.10">
    <property type="entry name" value="Tetracycline Repressor, domain 2"/>
    <property type="match status" value="1"/>
</dbReference>